<reference evidence="5" key="1">
    <citation type="submission" date="2022-11" db="UniProtKB">
        <authorList>
            <consortium name="WormBaseParasite"/>
        </authorList>
    </citation>
    <scope>IDENTIFICATION</scope>
</reference>
<dbReference type="GO" id="GO:0006098">
    <property type="term" value="P:pentose-phosphate shunt"/>
    <property type="evidence" value="ECO:0007669"/>
    <property type="project" value="InterPro"/>
</dbReference>
<comment type="catalytic activity">
    <reaction evidence="2">
        <text>6-phospho-D-glucono-1,5-lactone + H2O = 6-phospho-D-gluconate + H(+)</text>
        <dbReference type="Rhea" id="RHEA:12556"/>
        <dbReference type="ChEBI" id="CHEBI:15377"/>
        <dbReference type="ChEBI" id="CHEBI:15378"/>
        <dbReference type="ChEBI" id="CHEBI:57955"/>
        <dbReference type="ChEBI" id="CHEBI:58759"/>
        <dbReference type="EC" id="3.1.1.31"/>
    </reaction>
</comment>
<proteinExistence type="inferred from homology"/>
<dbReference type="InterPro" id="IPR005900">
    <property type="entry name" value="6-phosphogluconolactonase_DevB"/>
</dbReference>
<name>A0A915E7A7_9BILA</name>
<evidence type="ECO:0000259" key="3">
    <source>
        <dbReference type="Pfam" id="PF01182"/>
    </source>
</evidence>
<dbReference type="PANTHER" id="PTHR11054">
    <property type="entry name" value="6-PHOSPHOGLUCONOLACTONASE"/>
    <property type="match status" value="1"/>
</dbReference>
<evidence type="ECO:0000313" key="5">
    <source>
        <dbReference type="WBParaSite" id="jg3318"/>
    </source>
</evidence>
<comment type="function">
    <text evidence="2">Hydrolysis of 6-phosphogluconolactone to 6-phosphogluconate.</text>
</comment>
<dbReference type="InterPro" id="IPR006148">
    <property type="entry name" value="Glc/Gal-6P_isomerase"/>
</dbReference>
<dbReference type="PANTHER" id="PTHR11054:SF0">
    <property type="entry name" value="6-PHOSPHOGLUCONOLACTONASE"/>
    <property type="match status" value="1"/>
</dbReference>
<dbReference type="Pfam" id="PF01182">
    <property type="entry name" value="Glucosamine_iso"/>
    <property type="match status" value="1"/>
</dbReference>
<dbReference type="InterPro" id="IPR039104">
    <property type="entry name" value="6PGL"/>
</dbReference>
<dbReference type="CDD" id="cd01400">
    <property type="entry name" value="6PGL"/>
    <property type="match status" value="1"/>
</dbReference>
<comment type="similarity">
    <text evidence="1 2">Belongs to the glucosamine/galactosamine-6-phosphate isomerase family. 6-phosphogluconolactonase subfamily.</text>
</comment>
<dbReference type="Gene3D" id="3.40.50.1360">
    <property type="match status" value="1"/>
</dbReference>
<dbReference type="NCBIfam" id="TIGR01198">
    <property type="entry name" value="pgl"/>
    <property type="match status" value="1"/>
</dbReference>
<dbReference type="EC" id="3.1.1.31" evidence="2"/>
<accession>A0A915E7A7</accession>
<feature type="domain" description="Glucosamine/galactosamine-6-phosphate isomerase" evidence="3">
    <location>
        <begin position="13"/>
        <end position="224"/>
    </location>
</feature>
<evidence type="ECO:0000256" key="2">
    <source>
        <dbReference type="RuleBase" id="RU365095"/>
    </source>
</evidence>
<keyword evidence="4" id="KW-1185">Reference proteome</keyword>
<sequence length="236" mass="26419">MTKHNVHLSNTEAEFSQQVQDFLTDILSQKTASETIQVFRGSMPKVLCPILKQLDQKNIDRIRLFPVDERLVPVDDPENNVGAYLKLLPQCFEDCFAQVEHIEDANLAASTFEETLKQDNSNVNAAGCPIFDVLFLGLGPDGHTCSLFPRHPLLKENKKWIAPIEDSPKPPARRVTITLPVLNLAQNVAFLVTGESKAKVVQEIVSKKNASYPPSLIQRDQIHWFLDESAASQMTT</sequence>
<evidence type="ECO:0000256" key="1">
    <source>
        <dbReference type="ARBA" id="ARBA00010662"/>
    </source>
</evidence>
<evidence type="ECO:0000313" key="4">
    <source>
        <dbReference type="Proteomes" id="UP000887574"/>
    </source>
</evidence>
<keyword evidence="2" id="KW-0378">Hydrolase</keyword>
<dbReference type="InterPro" id="IPR037171">
    <property type="entry name" value="NagB/RpiA_transferase-like"/>
</dbReference>
<dbReference type="SUPFAM" id="SSF100950">
    <property type="entry name" value="NagB/RpiA/CoA transferase-like"/>
    <property type="match status" value="1"/>
</dbReference>
<dbReference type="WBParaSite" id="jg3318">
    <property type="protein sequence ID" value="jg3318"/>
    <property type="gene ID" value="jg3318"/>
</dbReference>
<comment type="pathway">
    <text evidence="2">Carbohydrate degradation; pentose phosphate pathway; D-ribulose 5-phosphate from D-glucose 6-phosphate (oxidative stage): step 2/3.</text>
</comment>
<organism evidence="4 5">
    <name type="scientific">Ditylenchus dipsaci</name>
    <dbReference type="NCBI Taxonomy" id="166011"/>
    <lineage>
        <taxon>Eukaryota</taxon>
        <taxon>Metazoa</taxon>
        <taxon>Ecdysozoa</taxon>
        <taxon>Nematoda</taxon>
        <taxon>Chromadorea</taxon>
        <taxon>Rhabditida</taxon>
        <taxon>Tylenchina</taxon>
        <taxon>Tylenchomorpha</taxon>
        <taxon>Sphaerularioidea</taxon>
        <taxon>Anguinidae</taxon>
        <taxon>Anguininae</taxon>
        <taxon>Ditylenchus</taxon>
    </lineage>
</organism>
<dbReference type="GO" id="GO:0005975">
    <property type="term" value="P:carbohydrate metabolic process"/>
    <property type="evidence" value="ECO:0007669"/>
    <property type="project" value="UniProtKB-UniRule"/>
</dbReference>
<dbReference type="AlphaFoldDB" id="A0A915E7A7"/>
<protein>
    <recommendedName>
        <fullName evidence="2">6-phosphogluconolactonase</fullName>
        <shortName evidence="2">6PGL</shortName>
        <ecNumber evidence="2">3.1.1.31</ecNumber>
    </recommendedName>
</protein>
<dbReference type="Proteomes" id="UP000887574">
    <property type="component" value="Unplaced"/>
</dbReference>
<dbReference type="GO" id="GO:0017057">
    <property type="term" value="F:6-phosphogluconolactonase activity"/>
    <property type="evidence" value="ECO:0007669"/>
    <property type="project" value="UniProtKB-UniRule"/>
</dbReference>